<dbReference type="AlphaFoldDB" id="A0A9N9IRX0"/>
<name>A0A9N9IRX0_9GLOM</name>
<dbReference type="Proteomes" id="UP000789405">
    <property type="component" value="Unassembled WGS sequence"/>
</dbReference>
<organism evidence="1 2">
    <name type="scientific">Dentiscutata erythropus</name>
    <dbReference type="NCBI Taxonomy" id="1348616"/>
    <lineage>
        <taxon>Eukaryota</taxon>
        <taxon>Fungi</taxon>
        <taxon>Fungi incertae sedis</taxon>
        <taxon>Mucoromycota</taxon>
        <taxon>Glomeromycotina</taxon>
        <taxon>Glomeromycetes</taxon>
        <taxon>Diversisporales</taxon>
        <taxon>Gigasporaceae</taxon>
        <taxon>Dentiscutata</taxon>
    </lineage>
</organism>
<proteinExistence type="predicted"/>
<dbReference type="EMBL" id="CAJVPY010014340">
    <property type="protein sequence ID" value="CAG8745993.1"/>
    <property type="molecule type" value="Genomic_DNA"/>
</dbReference>
<feature type="non-terminal residue" evidence="1">
    <location>
        <position position="1"/>
    </location>
</feature>
<evidence type="ECO:0000313" key="2">
    <source>
        <dbReference type="Proteomes" id="UP000789405"/>
    </source>
</evidence>
<evidence type="ECO:0000313" key="1">
    <source>
        <dbReference type="EMBL" id="CAG8745993.1"/>
    </source>
</evidence>
<keyword evidence="2" id="KW-1185">Reference proteome</keyword>
<protein>
    <submittedName>
        <fullName evidence="1">532_t:CDS:1</fullName>
    </submittedName>
</protein>
<reference evidence="1" key="1">
    <citation type="submission" date="2021-06" db="EMBL/GenBank/DDBJ databases">
        <authorList>
            <person name="Kallberg Y."/>
            <person name="Tangrot J."/>
            <person name="Rosling A."/>
        </authorList>
    </citation>
    <scope>NUCLEOTIDE SEQUENCE</scope>
    <source>
        <strain evidence="1">MA453B</strain>
    </source>
</reference>
<gene>
    <name evidence="1" type="ORF">DERYTH_LOCUS16441</name>
</gene>
<dbReference type="OrthoDB" id="10575574at2759"/>
<sequence>MWREAINKEELDEFQLEIKKEFLKADEHVHTQSTILQDAEDISQIFKIFEEHKPNISNDSMDSEEHKLIINKDFKDSEEHKLIINKDFEDSE</sequence>
<accession>A0A9N9IRX0</accession>
<comment type="caution">
    <text evidence="1">The sequence shown here is derived from an EMBL/GenBank/DDBJ whole genome shotgun (WGS) entry which is preliminary data.</text>
</comment>